<dbReference type="RefSeq" id="WP_135286904.1">
    <property type="nucleotide sequence ID" value="NZ_SMLL01000008.1"/>
</dbReference>
<gene>
    <name evidence="4" type="ORF">EZ242_19670</name>
</gene>
<dbReference type="PANTHER" id="PTHR30487:SF0">
    <property type="entry name" value="PREPILIN LEADER PEPTIDASE_N-METHYLTRANSFERASE-RELATED"/>
    <property type="match status" value="1"/>
</dbReference>
<proteinExistence type="inferred from homology"/>
<reference evidence="4 5" key="1">
    <citation type="submission" date="2019-03" db="EMBL/GenBank/DDBJ databases">
        <title>Ramlibacter rhizophilus CCTCC AB2015357, whole genome shotgun sequence.</title>
        <authorList>
            <person name="Zhang X."/>
            <person name="Feng G."/>
            <person name="Zhu H."/>
        </authorList>
    </citation>
    <scope>NUCLEOTIDE SEQUENCE [LARGE SCALE GENOMIC DNA]</scope>
    <source>
        <strain evidence="4 5">CCTCC AB2015357</strain>
    </source>
</reference>
<comment type="similarity">
    <text evidence="1">Belongs to the peptidase A24 family.</text>
</comment>
<evidence type="ECO:0000259" key="3">
    <source>
        <dbReference type="Pfam" id="PF01478"/>
    </source>
</evidence>
<dbReference type="GO" id="GO:0004190">
    <property type="term" value="F:aspartic-type endopeptidase activity"/>
    <property type="evidence" value="ECO:0007669"/>
    <property type="project" value="InterPro"/>
</dbReference>
<feature type="transmembrane region" description="Helical" evidence="2">
    <location>
        <begin position="6"/>
        <end position="29"/>
    </location>
</feature>
<keyword evidence="2" id="KW-0472">Membrane</keyword>
<accession>A0A4Z0BEJ7</accession>
<keyword evidence="2" id="KW-1133">Transmembrane helix</keyword>
<dbReference type="Gene3D" id="1.20.120.1220">
    <property type="match status" value="1"/>
</dbReference>
<feature type="transmembrane region" description="Helical" evidence="2">
    <location>
        <begin position="62"/>
        <end position="83"/>
    </location>
</feature>
<dbReference type="EMBL" id="SMLL01000008">
    <property type="protein sequence ID" value="TFY96893.1"/>
    <property type="molecule type" value="Genomic_DNA"/>
</dbReference>
<dbReference type="OrthoDB" id="5508079at2"/>
<evidence type="ECO:0000256" key="2">
    <source>
        <dbReference type="SAM" id="Phobius"/>
    </source>
</evidence>
<sequence>MNSESPWLALLLNPGTGVLIALLLAAAWIDWRTMRIPNWLTVAGMCWGLLWNAVSAPTVMEGVLTAVGGLALGLGLFLPLWLLRVMGAGDVKLMAMVGAFLGALATFKAIVFVGLAGGIVVLAYAVANGSAGRLARNVRDLVYSAALPGVPAWRPSEATPSLGRLPYGVSIAAGTIAYLLLRQLG</sequence>
<dbReference type="GO" id="GO:0006465">
    <property type="term" value="P:signal peptide processing"/>
    <property type="evidence" value="ECO:0007669"/>
    <property type="project" value="TreeGrafter"/>
</dbReference>
<organism evidence="4 5">
    <name type="scientific">Ramlibacter rhizophilus</name>
    <dbReference type="NCBI Taxonomy" id="1781167"/>
    <lineage>
        <taxon>Bacteria</taxon>
        <taxon>Pseudomonadati</taxon>
        <taxon>Pseudomonadota</taxon>
        <taxon>Betaproteobacteria</taxon>
        <taxon>Burkholderiales</taxon>
        <taxon>Comamonadaceae</taxon>
        <taxon>Ramlibacter</taxon>
    </lineage>
</organism>
<dbReference type="PANTHER" id="PTHR30487">
    <property type="entry name" value="TYPE 4 PREPILIN-LIKE PROTEINS LEADER PEPTIDE-PROCESSING ENZYME"/>
    <property type="match status" value="1"/>
</dbReference>
<dbReference type="Proteomes" id="UP000297564">
    <property type="component" value="Unassembled WGS sequence"/>
</dbReference>
<name>A0A4Z0BEJ7_9BURK</name>
<evidence type="ECO:0000313" key="4">
    <source>
        <dbReference type="EMBL" id="TFY96893.1"/>
    </source>
</evidence>
<evidence type="ECO:0000313" key="5">
    <source>
        <dbReference type="Proteomes" id="UP000297564"/>
    </source>
</evidence>
<comment type="caution">
    <text evidence="4">The sequence shown here is derived from an EMBL/GenBank/DDBJ whole genome shotgun (WGS) entry which is preliminary data.</text>
</comment>
<dbReference type="GO" id="GO:0005886">
    <property type="term" value="C:plasma membrane"/>
    <property type="evidence" value="ECO:0007669"/>
    <property type="project" value="TreeGrafter"/>
</dbReference>
<dbReference type="InterPro" id="IPR000045">
    <property type="entry name" value="Prepilin_IV_endopep_pep"/>
</dbReference>
<feature type="transmembrane region" description="Helical" evidence="2">
    <location>
        <begin position="95"/>
        <end position="127"/>
    </location>
</feature>
<evidence type="ECO:0000256" key="1">
    <source>
        <dbReference type="ARBA" id="ARBA00005801"/>
    </source>
</evidence>
<dbReference type="Pfam" id="PF01478">
    <property type="entry name" value="Peptidase_A24"/>
    <property type="match status" value="1"/>
</dbReference>
<protein>
    <submittedName>
        <fullName evidence="4">Prepilin peptidase</fullName>
    </submittedName>
</protein>
<keyword evidence="5" id="KW-1185">Reference proteome</keyword>
<dbReference type="AlphaFoldDB" id="A0A4Z0BEJ7"/>
<feature type="transmembrane region" description="Helical" evidence="2">
    <location>
        <begin position="36"/>
        <end position="56"/>
    </location>
</feature>
<dbReference type="InterPro" id="IPR050882">
    <property type="entry name" value="Prepilin_peptidase/N-MTase"/>
</dbReference>
<keyword evidence="2" id="KW-0812">Transmembrane</keyword>
<feature type="domain" description="Prepilin type IV endopeptidase peptidase" evidence="3">
    <location>
        <begin position="18"/>
        <end position="121"/>
    </location>
</feature>